<dbReference type="OrthoDB" id="4770059at2759"/>
<evidence type="ECO:0000313" key="4">
    <source>
        <dbReference type="Proteomes" id="UP000030651"/>
    </source>
</evidence>
<proteinExistence type="predicted"/>
<dbReference type="AlphaFoldDB" id="W3WIW2"/>
<feature type="compositionally biased region" description="Polar residues" evidence="1">
    <location>
        <begin position="499"/>
        <end position="508"/>
    </location>
</feature>
<keyword evidence="2" id="KW-0472">Membrane</keyword>
<evidence type="ECO:0000256" key="1">
    <source>
        <dbReference type="SAM" id="MobiDB-lite"/>
    </source>
</evidence>
<feature type="compositionally biased region" description="Low complexity" evidence="1">
    <location>
        <begin position="219"/>
        <end position="234"/>
    </location>
</feature>
<dbReference type="HOGENOM" id="CLU_536478_0_0_1"/>
<dbReference type="InParanoid" id="W3WIW2"/>
<feature type="compositionally biased region" description="Polar residues" evidence="1">
    <location>
        <begin position="398"/>
        <end position="429"/>
    </location>
</feature>
<keyword evidence="2" id="KW-1133">Transmembrane helix</keyword>
<feature type="transmembrane region" description="Helical" evidence="2">
    <location>
        <begin position="266"/>
        <end position="288"/>
    </location>
</feature>
<accession>W3WIW2</accession>
<dbReference type="GeneID" id="19279772"/>
<dbReference type="RefSeq" id="XP_007841531.1">
    <property type="nucleotide sequence ID" value="XM_007843340.1"/>
</dbReference>
<reference evidence="4" key="1">
    <citation type="journal article" date="2015" name="BMC Genomics">
        <title>Genomic and transcriptomic analysis of the endophytic fungus Pestalotiopsis fici reveals its lifestyle and high potential for synthesis of natural products.</title>
        <authorList>
            <person name="Wang X."/>
            <person name="Zhang X."/>
            <person name="Liu L."/>
            <person name="Xiang M."/>
            <person name="Wang W."/>
            <person name="Sun X."/>
            <person name="Che Y."/>
            <person name="Guo L."/>
            <person name="Liu G."/>
            <person name="Guo L."/>
            <person name="Wang C."/>
            <person name="Yin W.B."/>
            <person name="Stadler M."/>
            <person name="Zhang X."/>
            <person name="Liu X."/>
        </authorList>
    </citation>
    <scope>NUCLEOTIDE SEQUENCE [LARGE SCALE GENOMIC DNA]</scope>
    <source>
        <strain evidence="4">W106-1 / CGMCC3.15140</strain>
    </source>
</reference>
<feature type="region of interest" description="Disordered" evidence="1">
    <location>
        <begin position="480"/>
        <end position="508"/>
    </location>
</feature>
<keyword evidence="2" id="KW-0812">Transmembrane</keyword>
<feature type="region of interest" description="Disordered" evidence="1">
    <location>
        <begin position="206"/>
        <end position="234"/>
    </location>
</feature>
<gene>
    <name evidence="3" type="ORF">PFICI_14759</name>
</gene>
<dbReference type="EMBL" id="KI912121">
    <property type="protein sequence ID" value="ETS73813.1"/>
    <property type="molecule type" value="Genomic_DNA"/>
</dbReference>
<sequence>MSTPTAPLAPLTTIFTPPCSISWLLTTTKVPSQFPPFPTNGPSSCDPPSWVANLKDKGFQYYSPAICPSGFEVGPSCEITKTRTAEGFPPVVNGETAVYCVPSGHTCTTDTTDFRGGVWGFTREAATPASGSVIVTAGPALQIRFREEDLSILETHPLTPGLVLAGATTDSTAVTAAQTTSTSTSASTSTSIASFSTITIRPSAVSREETSSLDTTEDGTSSNSVFSSAGSSGAGSVSFVTTTEATTTTAQASGSESSGSLNPGSVAAITLSSILIVIVLVISSVIFMRRSRRKRHDNAALLQPYRYKPWSSGAGGLSNNPRASTSSLDSIVLPLQSAAELPGTAPVIPELALSTRLGAKENPAELGAEELAAELSGNARAPSTTWSWMSRASKRGSARSQKTRSSIAPSSFTRWTRSAASMQTASSGRYSGDWESFARGKWPNGLTVPAVPMDRPLPDVPKTPRSAKLHIASYLKPDAGRDRWSRESAGTFGAPGKSPVSTIFTNKP</sequence>
<protein>
    <submittedName>
        <fullName evidence="3">Uncharacterized protein</fullName>
    </submittedName>
</protein>
<dbReference type="eggNOG" id="ENOG502RHKW">
    <property type="taxonomic scope" value="Eukaryota"/>
</dbReference>
<name>W3WIW2_PESFW</name>
<dbReference type="KEGG" id="pfy:PFICI_14759"/>
<organism evidence="3 4">
    <name type="scientific">Pestalotiopsis fici (strain W106-1 / CGMCC3.15140)</name>
    <dbReference type="NCBI Taxonomy" id="1229662"/>
    <lineage>
        <taxon>Eukaryota</taxon>
        <taxon>Fungi</taxon>
        <taxon>Dikarya</taxon>
        <taxon>Ascomycota</taxon>
        <taxon>Pezizomycotina</taxon>
        <taxon>Sordariomycetes</taxon>
        <taxon>Xylariomycetidae</taxon>
        <taxon>Amphisphaeriales</taxon>
        <taxon>Sporocadaceae</taxon>
        <taxon>Pestalotiopsis</taxon>
    </lineage>
</organism>
<dbReference type="Proteomes" id="UP000030651">
    <property type="component" value="Unassembled WGS sequence"/>
</dbReference>
<feature type="region of interest" description="Disordered" evidence="1">
    <location>
        <begin position="384"/>
        <end position="432"/>
    </location>
</feature>
<evidence type="ECO:0000313" key="3">
    <source>
        <dbReference type="EMBL" id="ETS73813.1"/>
    </source>
</evidence>
<keyword evidence="4" id="KW-1185">Reference proteome</keyword>
<evidence type="ECO:0000256" key="2">
    <source>
        <dbReference type="SAM" id="Phobius"/>
    </source>
</evidence>